<comment type="cofactor">
    <cofactor evidence="1">
        <name>Fe cation</name>
        <dbReference type="ChEBI" id="CHEBI:24875"/>
    </cofactor>
</comment>
<comment type="caution">
    <text evidence="2">The sequence shown here is derived from an EMBL/GenBank/DDBJ whole genome shotgun (WGS) entry which is preliminary data.</text>
</comment>
<evidence type="ECO:0000313" key="2">
    <source>
        <dbReference type="EMBL" id="MDQ0175501.1"/>
    </source>
</evidence>
<name>A0ABT9WQR0_9BACI</name>
<protein>
    <submittedName>
        <fullName evidence="2">Ribonucleotide reductase beta subunit family protein with ferritin-like domain</fullName>
    </submittedName>
</protein>
<dbReference type="Gene3D" id="1.10.620.20">
    <property type="entry name" value="Ribonucleotide Reductase, subunit A"/>
    <property type="match status" value="1"/>
</dbReference>
<dbReference type="Proteomes" id="UP001223586">
    <property type="component" value="Unassembled WGS sequence"/>
</dbReference>
<sequence>MNALMIMLAQQEVIHYHSYSYVLSSLVSLQEQEEVFSYWKAEPILEKRNQFITNGYKLLH</sequence>
<evidence type="ECO:0000256" key="1">
    <source>
        <dbReference type="ARBA" id="ARBA00001962"/>
    </source>
</evidence>
<proteinExistence type="predicted"/>
<dbReference type="EMBL" id="JAUSTT010000006">
    <property type="protein sequence ID" value="MDQ0175501.1"/>
    <property type="molecule type" value="Genomic_DNA"/>
</dbReference>
<gene>
    <name evidence="2" type="ORF">J2S08_001335</name>
</gene>
<dbReference type="InterPro" id="IPR009078">
    <property type="entry name" value="Ferritin-like_SF"/>
</dbReference>
<dbReference type="InterPro" id="IPR012348">
    <property type="entry name" value="RNR-like"/>
</dbReference>
<dbReference type="InterPro" id="IPR000358">
    <property type="entry name" value="RNR_small_fam"/>
</dbReference>
<dbReference type="SUPFAM" id="SSF47240">
    <property type="entry name" value="Ferritin-like"/>
    <property type="match status" value="1"/>
</dbReference>
<dbReference type="Pfam" id="PF00268">
    <property type="entry name" value="Ribonuc_red_sm"/>
    <property type="match status" value="1"/>
</dbReference>
<keyword evidence="3" id="KW-1185">Reference proteome</keyword>
<accession>A0ABT9WQR0</accession>
<organism evidence="2 3">
    <name type="scientific">Bacillus chungangensis</name>
    <dbReference type="NCBI Taxonomy" id="587633"/>
    <lineage>
        <taxon>Bacteria</taxon>
        <taxon>Bacillati</taxon>
        <taxon>Bacillota</taxon>
        <taxon>Bacilli</taxon>
        <taxon>Bacillales</taxon>
        <taxon>Bacillaceae</taxon>
        <taxon>Bacillus</taxon>
    </lineage>
</organism>
<evidence type="ECO:0000313" key="3">
    <source>
        <dbReference type="Proteomes" id="UP001223586"/>
    </source>
</evidence>
<reference evidence="2 3" key="1">
    <citation type="submission" date="2023-07" db="EMBL/GenBank/DDBJ databases">
        <title>Genomic Encyclopedia of Type Strains, Phase IV (KMG-IV): sequencing the most valuable type-strain genomes for metagenomic binning, comparative biology and taxonomic classification.</title>
        <authorList>
            <person name="Goeker M."/>
        </authorList>
    </citation>
    <scope>NUCLEOTIDE SEQUENCE [LARGE SCALE GENOMIC DNA]</scope>
    <source>
        <strain evidence="2 3">DSM 23837</strain>
    </source>
</reference>